<reference evidence="1 2" key="1">
    <citation type="submission" date="2006-02" db="EMBL/GenBank/DDBJ databases">
        <authorList>
            <person name="Amann R."/>
            <person name="Ferriera S."/>
            <person name="Johnson J."/>
            <person name="Kravitz S."/>
            <person name="Halpern A."/>
            <person name="Remington K."/>
            <person name="Beeson K."/>
            <person name="Tran B."/>
            <person name="Rogers Y.-H."/>
            <person name="Friedman R."/>
            <person name="Venter J.C."/>
        </authorList>
    </citation>
    <scope>NUCLEOTIDE SEQUENCE [LARGE SCALE GENOMIC DNA]</scope>
    <source>
        <strain evidence="1 2">DSM 3645</strain>
    </source>
</reference>
<evidence type="ECO:0000313" key="2">
    <source>
        <dbReference type="Proteomes" id="UP000004358"/>
    </source>
</evidence>
<dbReference type="STRING" id="314230.DSM3645_10032"/>
<name>A3ZLU7_9BACT</name>
<dbReference type="OrthoDB" id="286589at2"/>
<evidence type="ECO:0000313" key="1">
    <source>
        <dbReference type="EMBL" id="EAQ82730.1"/>
    </source>
</evidence>
<protein>
    <submittedName>
        <fullName evidence="1">Uncharacterized protein</fullName>
    </submittedName>
</protein>
<dbReference type="HOGENOM" id="CLU_1955364_0_0_0"/>
<dbReference type="RefSeq" id="WP_002655600.1">
    <property type="nucleotide sequence ID" value="NZ_CH672377.1"/>
</dbReference>
<dbReference type="EMBL" id="AANZ01000001">
    <property type="protein sequence ID" value="EAQ82730.1"/>
    <property type="molecule type" value="Genomic_DNA"/>
</dbReference>
<sequence length="128" mass="14123">MIRIVHITLVCLLLLSMQTQLPWAHRHESLAPLELAAHLQQFHAGTPATNIPHGWHVHRASAMLVDPALERTEDFAGLDAGANCGGLAAWRRQISSSADQLGRNAAQQTFCRQSTPLPLFQVYQSLLI</sequence>
<dbReference type="AlphaFoldDB" id="A3ZLU7"/>
<proteinExistence type="predicted"/>
<accession>A3ZLU7</accession>
<dbReference type="Proteomes" id="UP000004358">
    <property type="component" value="Unassembled WGS sequence"/>
</dbReference>
<comment type="caution">
    <text evidence="1">The sequence shown here is derived from an EMBL/GenBank/DDBJ whole genome shotgun (WGS) entry which is preliminary data.</text>
</comment>
<organism evidence="1 2">
    <name type="scientific">Blastopirellula marina DSM 3645</name>
    <dbReference type="NCBI Taxonomy" id="314230"/>
    <lineage>
        <taxon>Bacteria</taxon>
        <taxon>Pseudomonadati</taxon>
        <taxon>Planctomycetota</taxon>
        <taxon>Planctomycetia</taxon>
        <taxon>Pirellulales</taxon>
        <taxon>Pirellulaceae</taxon>
        <taxon>Blastopirellula</taxon>
    </lineage>
</organism>
<gene>
    <name evidence="1" type="ORF">DSM3645_10032</name>
</gene>